<proteinExistence type="predicted"/>
<organism evidence="1 2">
    <name type="scientific">Paraburkholderia panacisoli</name>
    <dbReference type="NCBI Taxonomy" id="2603818"/>
    <lineage>
        <taxon>Bacteria</taxon>
        <taxon>Pseudomonadati</taxon>
        <taxon>Pseudomonadota</taxon>
        <taxon>Betaproteobacteria</taxon>
        <taxon>Burkholderiales</taxon>
        <taxon>Burkholderiaceae</taxon>
        <taxon>Paraburkholderia</taxon>
    </lineage>
</organism>
<protein>
    <submittedName>
        <fullName evidence="1">Uncharacterized protein</fullName>
    </submittedName>
</protein>
<gene>
    <name evidence="1" type="ORF">FVF58_32425</name>
</gene>
<dbReference type="Proteomes" id="UP000325273">
    <property type="component" value="Unassembled WGS sequence"/>
</dbReference>
<reference evidence="1 2" key="1">
    <citation type="submission" date="2019-08" db="EMBL/GenBank/DDBJ databases">
        <title>Paraburkholderia sp. DCY113.</title>
        <authorList>
            <person name="Kang J."/>
        </authorList>
    </citation>
    <scope>NUCLEOTIDE SEQUENCE [LARGE SCALE GENOMIC DNA]</scope>
    <source>
        <strain evidence="1 2">DCY113</strain>
    </source>
</reference>
<comment type="caution">
    <text evidence="1">The sequence shown here is derived from an EMBL/GenBank/DDBJ whole genome shotgun (WGS) entry which is preliminary data.</text>
</comment>
<dbReference type="AlphaFoldDB" id="A0A5B0GQ18"/>
<dbReference type="RefSeq" id="WP_149673838.1">
    <property type="nucleotide sequence ID" value="NZ_VTUZ01000028.1"/>
</dbReference>
<keyword evidence="2" id="KW-1185">Reference proteome</keyword>
<evidence type="ECO:0000313" key="2">
    <source>
        <dbReference type="Proteomes" id="UP000325273"/>
    </source>
</evidence>
<evidence type="ECO:0000313" key="1">
    <source>
        <dbReference type="EMBL" id="KAA1004320.1"/>
    </source>
</evidence>
<accession>A0A5B0GQ18</accession>
<sequence length="102" mass="11587">MVPARGKVDAVELDKYRSVDCEVLLPLLVDYVKADASFIPMRDGHTHRWHLRVGDREFELLTTGQKWFDTRLKLGGGGGIDLAMHLLALDFRQAVTKLRQVL</sequence>
<dbReference type="EMBL" id="VTUZ01000028">
    <property type="protein sequence ID" value="KAA1004320.1"/>
    <property type="molecule type" value="Genomic_DNA"/>
</dbReference>
<name>A0A5B0GQ18_9BURK</name>